<dbReference type="AlphaFoldDB" id="A0A4U5TSK0"/>
<protein>
    <submittedName>
        <fullName evidence="1">Transcriptional regulator</fullName>
    </submittedName>
</protein>
<organism evidence="1 2">
    <name type="scientific">Mesohalobacter halotolerans</name>
    <dbReference type="NCBI Taxonomy" id="1883405"/>
    <lineage>
        <taxon>Bacteria</taxon>
        <taxon>Pseudomonadati</taxon>
        <taxon>Bacteroidota</taxon>
        <taxon>Flavobacteriia</taxon>
        <taxon>Flavobacteriales</taxon>
        <taxon>Flavobacteriaceae</taxon>
        <taxon>Mesohalobacter</taxon>
    </lineage>
</organism>
<dbReference type="Proteomes" id="UP000306552">
    <property type="component" value="Unassembled WGS sequence"/>
</dbReference>
<dbReference type="RefSeq" id="WP_138930819.1">
    <property type="nucleotide sequence ID" value="NZ_SWMU01000001.1"/>
</dbReference>
<comment type="caution">
    <text evidence="1">The sequence shown here is derived from an EMBL/GenBank/DDBJ whole genome shotgun (WGS) entry which is preliminary data.</text>
</comment>
<dbReference type="InterPro" id="IPR032580">
    <property type="entry name" value="SatD"/>
</dbReference>
<keyword evidence="2" id="KW-1185">Reference proteome</keyword>
<sequence length="200" mass="22628">MIAVLTGDVVNSKIENAEVWLQTLKSTLELYGKTPRDWEVFRGDSFQLVVSKEKAILASIHIKSAIKQFEDLDVRIGIGLGKQNYKSNQITESNGPAFVRSGESFDTLKKQQMILKSDNKTFDDTINLMLCLSLLTADRWSPTVAKIIKLSIENPNLKQKDRADKLNKSQSSISEALKRGGFDEMMMMNNYYKNRVAELC</sequence>
<reference evidence="1 2" key="1">
    <citation type="submission" date="2019-04" db="EMBL/GenBank/DDBJ databases">
        <title>Psychroflexus halotolerans sp. nov., isolated from a marine solar saltern.</title>
        <authorList>
            <person name="Feng X."/>
        </authorList>
    </citation>
    <scope>NUCLEOTIDE SEQUENCE [LARGE SCALE GENOMIC DNA]</scope>
    <source>
        <strain evidence="1 2">WDS2C27</strain>
    </source>
</reference>
<evidence type="ECO:0000313" key="1">
    <source>
        <dbReference type="EMBL" id="TKS57116.1"/>
    </source>
</evidence>
<evidence type="ECO:0000313" key="2">
    <source>
        <dbReference type="Proteomes" id="UP000306552"/>
    </source>
</evidence>
<proteinExistence type="predicted"/>
<accession>A0A4U5TSK0</accession>
<dbReference type="EMBL" id="SWMU01000001">
    <property type="protein sequence ID" value="TKS57116.1"/>
    <property type="molecule type" value="Genomic_DNA"/>
</dbReference>
<dbReference type="Pfam" id="PF16264">
    <property type="entry name" value="SatD"/>
    <property type="match status" value="1"/>
</dbReference>
<dbReference type="OrthoDB" id="7064118at2"/>
<gene>
    <name evidence="1" type="ORF">FCN74_01480</name>
</gene>
<name>A0A4U5TSK0_9FLAO</name>